<name>A0A8H4QJW7_9AGAR</name>
<keyword evidence="2" id="KW-1185">Reference proteome</keyword>
<organism evidence="1 2">
    <name type="scientific">Agrocybe pediades</name>
    <dbReference type="NCBI Taxonomy" id="84607"/>
    <lineage>
        <taxon>Eukaryota</taxon>
        <taxon>Fungi</taxon>
        <taxon>Dikarya</taxon>
        <taxon>Basidiomycota</taxon>
        <taxon>Agaricomycotina</taxon>
        <taxon>Agaricomycetes</taxon>
        <taxon>Agaricomycetidae</taxon>
        <taxon>Agaricales</taxon>
        <taxon>Agaricineae</taxon>
        <taxon>Strophariaceae</taxon>
        <taxon>Agrocybe</taxon>
    </lineage>
</organism>
<evidence type="ECO:0000313" key="2">
    <source>
        <dbReference type="Proteomes" id="UP000521872"/>
    </source>
</evidence>
<proteinExistence type="predicted"/>
<comment type="caution">
    <text evidence="1">The sequence shown here is derived from an EMBL/GenBank/DDBJ whole genome shotgun (WGS) entry which is preliminary data.</text>
</comment>
<evidence type="ECO:0000313" key="1">
    <source>
        <dbReference type="EMBL" id="KAF4612278.1"/>
    </source>
</evidence>
<accession>A0A8H4QJW7</accession>
<protein>
    <submittedName>
        <fullName evidence="1">Uncharacterized protein</fullName>
    </submittedName>
</protein>
<reference evidence="1 2" key="1">
    <citation type="submission" date="2019-12" db="EMBL/GenBank/DDBJ databases">
        <authorList>
            <person name="Floudas D."/>
            <person name="Bentzer J."/>
            <person name="Ahren D."/>
            <person name="Johansson T."/>
            <person name="Persson P."/>
            <person name="Tunlid A."/>
        </authorList>
    </citation>
    <scope>NUCLEOTIDE SEQUENCE [LARGE SCALE GENOMIC DNA]</scope>
    <source>
        <strain evidence="1 2">CBS 102.39</strain>
    </source>
</reference>
<dbReference type="EMBL" id="JAACJL010000057">
    <property type="protein sequence ID" value="KAF4612278.1"/>
    <property type="molecule type" value="Genomic_DNA"/>
</dbReference>
<gene>
    <name evidence="1" type="ORF">D9613_003584</name>
</gene>
<sequence>MVPIIYKIFLDNDYVSRNDIRVYFKDKFKQIKAGHSFKHLLPDPWPSSEMVDTLVDKSSGQFIYAATVIGYIESPRHRPDERLNAIFQLRLPFKDLPFTELDALYRLIIYRAEDLPTVLDILAFPALYGWFRVRNIEAILQLGRGSVEVLLADLHSVITIDHIGHVGFLHKSLGDFLDEPQRAGDLYRDLSRARLFHIARVISYFLTPKAQQDAEFDDVSTSITQPIGDVISSQFNGNPDITKANYVSSDILEAVDLFPTFSFFVHFLGPCSHRKRDVMFHFAKGYIKYLYYIKDVCESTKLVYSEQMQQYCKCVLAVLDNDYSGNWKAHFLYSYYHLLRDPRHSLPEELSYAIFHMLPTFDNCAECTFGQAICNIIPLDSDGNNSLDIIRISHDLTEGIKQASIFAMSASYCLALLCDEQSVRQDWHLMSKTSLFDPDTDTTVSRYTQKEVEQYIFLMDILPYVLPLAGRYELLVDMCRNKSFSPHSQLWPKKSGRAREAIDSYLRRMELQEGMENVVQ</sequence>
<dbReference type="Proteomes" id="UP000521872">
    <property type="component" value="Unassembled WGS sequence"/>
</dbReference>
<dbReference type="AlphaFoldDB" id="A0A8H4QJW7"/>